<gene>
    <name evidence="2" type="ORF">TSA1_23400</name>
</gene>
<dbReference type="InterPro" id="IPR041519">
    <property type="entry name" value="HEPN_RiboL-PSP"/>
</dbReference>
<sequence>MSLPDDVFRQMESDRSVREGEIRLIGNIARQVPGDNERNMLFRTSVLLTYSHLEGFCKFALTAYVSAINSLNLGAEEASPPLVAGSMAEIFAALRHPQSKHEFFSGPLPDDAKLHLFAREREFVANFKAAMARPVKLPDDLIDTESNLKPIVLMKNLYKLGLDYTQVEPHKGTVNKLLGVRNAIAHGASLKAPTSEEIDEYVKTTFGVMGFVQQQIYMALRQEHYRKR</sequence>
<evidence type="ECO:0000259" key="1">
    <source>
        <dbReference type="Pfam" id="PF18735"/>
    </source>
</evidence>
<accession>A0A2M6UFJ0</accession>
<reference evidence="2 3" key="1">
    <citation type="submission" date="2015-06" db="EMBL/GenBank/DDBJ databases">
        <title>Comparative genome analysis of nirS-carrying Bradyrhizobium sp. strains.</title>
        <authorList>
            <person name="Ishii S."/>
            <person name="Jang J."/>
            <person name="Nishizawa T."/>
            <person name="Senoo K."/>
        </authorList>
    </citation>
    <scope>NUCLEOTIDE SEQUENCE [LARGE SCALE GENOMIC DNA]</scope>
    <source>
        <strain evidence="2 3">TSA1</strain>
    </source>
</reference>
<feature type="domain" description="RiboL-PSP-HEPN" evidence="1">
    <location>
        <begin position="16"/>
        <end position="214"/>
    </location>
</feature>
<dbReference type="Proteomes" id="UP000228930">
    <property type="component" value="Unassembled WGS sequence"/>
</dbReference>
<dbReference type="AlphaFoldDB" id="A0A2M6UFJ0"/>
<evidence type="ECO:0000313" key="2">
    <source>
        <dbReference type="EMBL" id="PIT03384.1"/>
    </source>
</evidence>
<dbReference type="RefSeq" id="WP_100178525.1">
    <property type="nucleotide sequence ID" value="NZ_LFJC01000003.1"/>
</dbReference>
<comment type="caution">
    <text evidence="2">The sequence shown here is derived from an EMBL/GenBank/DDBJ whole genome shotgun (WGS) entry which is preliminary data.</text>
</comment>
<protein>
    <recommendedName>
        <fullName evidence="1">RiboL-PSP-HEPN domain-containing protein</fullName>
    </recommendedName>
</protein>
<evidence type="ECO:0000313" key="3">
    <source>
        <dbReference type="Proteomes" id="UP000228930"/>
    </source>
</evidence>
<dbReference type="Pfam" id="PF18735">
    <property type="entry name" value="HEPN_RiboL-PSP"/>
    <property type="match status" value="1"/>
</dbReference>
<dbReference type="EMBL" id="LFJC01000003">
    <property type="protein sequence ID" value="PIT03384.1"/>
    <property type="molecule type" value="Genomic_DNA"/>
</dbReference>
<proteinExistence type="predicted"/>
<keyword evidence="3" id="KW-1185">Reference proteome</keyword>
<name>A0A2M6UFJ0_9BRAD</name>
<organism evidence="2 3">
    <name type="scientific">Bradyrhizobium nitroreducens</name>
    <dbReference type="NCBI Taxonomy" id="709803"/>
    <lineage>
        <taxon>Bacteria</taxon>
        <taxon>Pseudomonadati</taxon>
        <taxon>Pseudomonadota</taxon>
        <taxon>Alphaproteobacteria</taxon>
        <taxon>Hyphomicrobiales</taxon>
        <taxon>Nitrobacteraceae</taxon>
        <taxon>Bradyrhizobium</taxon>
    </lineage>
</organism>